<evidence type="ECO:0000256" key="1">
    <source>
        <dbReference type="SAM" id="MobiDB-lite"/>
    </source>
</evidence>
<feature type="compositionally biased region" description="Acidic residues" evidence="1">
    <location>
        <begin position="675"/>
        <end position="694"/>
    </location>
</feature>
<protein>
    <recommendedName>
        <fullName evidence="5">Right handed beta helix domain-containing protein</fullName>
    </recommendedName>
</protein>
<accession>A0ABR2K6G2</accession>
<dbReference type="InterPro" id="IPR012334">
    <property type="entry name" value="Pectin_lyas_fold"/>
</dbReference>
<organism evidence="3 4">
    <name type="scientific">Tritrichomonas musculus</name>
    <dbReference type="NCBI Taxonomy" id="1915356"/>
    <lineage>
        <taxon>Eukaryota</taxon>
        <taxon>Metamonada</taxon>
        <taxon>Parabasalia</taxon>
        <taxon>Tritrichomonadida</taxon>
        <taxon>Tritrichomonadidae</taxon>
        <taxon>Tritrichomonas</taxon>
    </lineage>
</organism>
<dbReference type="Gene3D" id="2.160.20.10">
    <property type="entry name" value="Single-stranded right-handed beta-helix, Pectin lyase-like"/>
    <property type="match status" value="1"/>
</dbReference>
<dbReference type="SUPFAM" id="SSF51126">
    <property type="entry name" value="Pectin lyase-like"/>
    <property type="match status" value="2"/>
</dbReference>
<keyword evidence="2" id="KW-0472">Membrane</keyword>
<keyword evidence="2" id="KW-1133">Transmembrane helix</keyword>
<dbReference type="InterPro" id="IPR011050">
    <property type="entry name" value="Pectin_lyase_fold/virulence"/>
</dbReference>
<dbReference type="Proteomes" id="UP001470230">
    <property type="component" value="Unassembled WGS sequence"/>
</dbReference>
<reference evidence="3 4" key="1">
    <citation type="submission" date="2024-04" db="EMBL/GenBank/DDBJ databases">
        <title>Tritrichomonas musculus Genome.</title>
        <authorList>
            <person name="Alves-Ferreira E."/>
            <person name="Grigg M."/>
            <person name="Lorenzi H."/>
            <person name="Galac M."/>
        </authorList>
    </citation>
    <scope>NUCLEOTIDE SEQUENCE [LARGE SCALE GENOMIC DNA]</scope>
    <source>
        <strain evidence="3 4">EAF2021</strain>
    </source>
</reference>
<comment type="caution">
    <text evidence="3">The sequence shown here is derived from an EMBL/GenBank/DDBJ whole genome shotgun (WGS) entry which is preliminary data.</text>
</comment>
<keyword evidence="2" id="KW-0812">Transmembrane</keyword>
<evidence type="ECO:0000313" key="4">
    <source>
        <dbReference type="Proteomes" id="UP001470230"/>
    </source>
</evidence>
<evidence type="ECO:0000313" key="3">
    <source>
        <dbReference type="EMBL" id="KAK8886371.1"/>
    </source>
</evidence>
<dbReference type="PANTHER" id="PTHR11319:SF35">
    <property type="entry name" value="OUTER MEMBRANE PROTEIN PMPC-RELATED"/>
    <property type="match status" value="1"/>
</dbReference>
<feature type="region of interest" description="Disordered" evidence="1">
    <location>
        <begin position="659"/>
        <end position="699"/>
    </location>
</feature>
<evidence type="ECO:0008006" key="5">
    <source>
        <dbReference type="Google" id="ProtNLM"/>
    </source>
</evidence>
<gene>
    <name evidence="3" type="ORF">M9Y10_041834</name>
</gene>
<dbReference type="PANTHER" id="PTHR11319">
    <property type="entry name" value="G PROTEIN-COUPLED RECEPTOR-RELATED"/>
    <property type="match status" value="1"/>
</dbReference>
<proteinExistence type="predicted"/>
<name>A0ABR2K6G2_9EUKA</name>
<keyword evidence="4" id="KW-1185">Reference proteome</keyword>
<feature type="transmembrane region" description="Helical" evidence="2">
    <location>
        <begin position="705"/>
        <end position="726"/>
    </location>
</feature>
<feature type="compositionally biased region" description="Basic and acidic residues" evidence="1">
    <location>
        <begin position="659"/>
        <end position="674"/>
    </location>
</feature>
<evidence type="ECO:0000256" key="2">
    <source>
        <dbReference type="SAM" id="Phobius"/>
    </source>
</evidence>
<sequence>MILLYLFIFGSSKTIYLNVSALENQKCDSNIGCNILKANSSIEASDHIVLLNSNLEKEDAKRFLDFINSTVFKNITLTGRSNNSRFSTISDPGYPPSEFASIHVENATFSISNIHFQTFTNPILNGMKSSYTVSNCTFSKSKCTASPLLAFVESYVIFNNTEIHDNDANTQSLFVAVNSSITLYRLNTSTNFMESRDIRAAFHFLNTSVVFENSLFFSNTLKLPIIASSNYSSVTCLNNSFDFNNAFAVIALEFESSAKFILNSFHNNNCALAAGGLNSTVSLLDSIILNHNSDEFLIGLSESDIYLSNCTFKDSSFASIVYHNLIENFTKPLKIENVEISNVKAKITLFSAVNGKVSINNVIIDKVKSEAEIVVFSQQGNGTCEINNTSLVNVQSESKVSTALSSMNSTLVHLNNFSMTQNLICGGLFENTSLTIENSHFLNNQCLPQGNALPLAIITSSLSSGVTIRNALFESNTALSGSLFFLNSTTTVKDVKISSTQAVQGSAIFMAGTNMTVNNVTFSENNAMAMGGAIMMTQSNCVVDNCTFDHNQAPEGAAVVIRDCYDVTIKNSIGVRNNSTNGSFINADGGEQLKLTLENIEVDDPFDNSMFIQFPDRAILKNAKFNCKVKCQILEKLTPRPIVQKDEANALKIVEKKNEDVKNEDEKKDQNKEFDDLDNPDVENENENDNENQDLDNLSNDSNDISLPIIWVMIPLSFIIAAILFIKCGPRGLQKAFNKLFKDNGKREL</sequence>
<dbReference type="EMBL" id="JAPFFF010000007">
    <property type="protein sequence ID" value="KAK8886371.1"/>
    <property type="molecule type" value="Genomic_DNA"/>
</dbReference>